<dbReference type="GeneID" id="9527718"/>
<dbReference type="EMBL" id="DS985222">
    <property type="protein sequence ID" value="EEY21172.1"/>
    <property type="molecule type" value="Genomic_DNA"/>
</dbReference>
<sequence length="106" mass="11462">MCTLLGWRLTVLLLFACASRLMSALADIVTSGLSKLRPAIARTAVLDIRGKRKSVAAAMKLVKMVTSCAPLNNWGKNALRVYHGKELVPEKLAVRRPCRATAQGAT</sequence>
<evidence type="ECO:0000313" key="3">
    <source>
        <dbReference type="Proteomes" id="UP000008698"/>
    </source>
</evidence>
<protein>
    <submittedName>
        <fullName evidence="2">Predicted protein</fullName>
    </submittedName>
</protein>
<feature type="signal peptide" evidence="1">
    <location>
        <begin position="1"/>
        <end position="26"/>
    </location>
</feature>
<name>C9SQP7_VERA1</name>
<evidence type="ECO:0000256" key="1">
    <source>
        <dbReference type="SAM" id="SignalP"/>
    </source>
</evidence>
<gene>
    <name evidence="2" type="ORF">VDBG_07282</name>
</gene>
<evidence type="ECO:0000313" key="2">
    <source>
        <dbReference type="EMBL" id="EEY21172.1"/>
    </source>
</evidence>
<dbReference type="HOGENOM" id="CLU_2225206_0_0_1"/>
<organism evidence="3">
    <name type="scientific">Verticillium alfalfae (strain VaMs.102 / ATCC MYA-4576 / FGSC 10136)</name>
    <name type="common">Verticillium wilt of alfalfa</name>
    <name type="synonym">Verticillium albo-atrum</name>
    <dbReference type="NCBI Taxonomy" id="526221"/>
    <lineage>
        <taxon>Eukaryota</taxon>
        <taxon>Fungi</taxon>
        <taxon>Dikarya</taxon>
        <taxon>Ascomycota</taxon>
        <taxon>Pezizomycotina</taxon>
        <taxon>Sordariomycetes</taxon>
        <taxon>Hypocreomycetidae</taxon>
        <taxon>Glomerellales</taxon>
        <taxon>Plectosphaerellaceae</taxon>
        <taxon>Verticillium</taxon>
    </lineage>
</organism>
<proteinExistence type="predicted"/>
<dbReference type="Proteomes" id="UP000008698">
    <property type="component" value="Unassembled WGS sequence"/>
</dbReference>
<dbReference type="KEGG" id="val:VDBG_07282"/>
<keyword evidence="1" id="KW-0732">Signal</keyword>
<feature type="chain" id="PRO_5003000942" evidence="1">
    <location>
        <begin position="27"/>
        <end position="106"/>
    </location>
</feature>
<dbReference type="AlphaFoldDB" id="C9SQP7"/>
<accession>C9SQP7</accession>
<keyword evidence="3" id="KW-1185">Reference proteome</keyword>
<reference evidence="3" key="1">
    <citation type="journal article" date="2011" name="PLoS Pathog.">
        <title>Comparative genomics yields insights into niche adaptation of plant vascular wilt pathogens.</title>
        <authorList>
            <person name="Klosterman S.J."/>
            <person name="Subbarao K.V."/>
            <person name="Kang S."/>
            <person name="Veronese P."/>
            <person name="Gold S.E."/>
            <person name="Thomma B.P.H.J."/>
            <person name="Chen Z."/>
            <person name="Henrissat B."/>
            <person name="Lee Y.-H."/>
            <person name="Park J."/>
            <person name="Garcia-Pedrajas M.D."/>
            <person name="Barbara D.J."/>
            <person name="Anchieta A."/>
            <person name="de Jonge R."/>
            <person name="Santhanam P."/>
            <person name="Maruthachalam K."/>
            <person name="Atallah Z."/>
            <person name="Amyotte S.G."/>
            <person name="Paz Z."/>
            <person name="Inderbitzin P."/>
            <person name="Hayes R.J."/>
            <person name="Heiman D.I."/>
            <person name="Young S."/>
            <person name="Zeng Q."/>
            <person name="Engels R."/>
            <person name="Galagan J."/>
            <person name="Cuomo C.A."/>
            <person name="Dobinson K.F."/>
            <person name="Ma L.-J."/>
        </authorList>
    </citation>
    <scope>NUCLEOTIDE SEQUENCE [LARGE SCALE GENOMIC DNA]</scope>
    <source>
        <strain evidence="3">VaMs.102 / ATCC MYA-4576 / FGSC 10136</strain>
    </source>
</reference>
<dbReference type="RefSeq" id="XP_003002711.1">
    <property type="nucleotide sequence ID" value="XM_003002665.1"/>
</dbReference>